<dbReference type="GO" id="GO:0097192">
    <property type="term" value="P:extrinsic apoptotic signaling pathway in absence of ligand"/>
    <property type="evidence" value="ECO:0007669"/>
    <property type="project" value="TreeGrafter"/>
</dbReference>
<keyword evidence="6" id="KW-0732">Signal</keyword>
<dbReference type="Ensembl" id="ENSCVAT00000031634.1">
    <property type="protein sequence ID" value="ENSCVAP00000015715.1"/>
    <property type="gene ID" value="ENSCVAG00000018561.1"/>
</dbReference>
<dbReference type="SUPFAM" id="SSF57586">
    <property type="entry name" value="TNF receptor-like"/>
    <property type="match status" value="2"/>
</dbReference>
<keyword evidence="10" id="KW-1015">Disulfide bond</keyword>
<accession>A0A3Q2G1M4</accession>
<feature type="transmembrane region" description="Helical" evidence="17">
    <location>
        <begin position="159"/>
        <end position="178"/>
    </location>
</feature>
<protein>
    <recommendedName>
        <fullName evidence="3">Tumor necrosis factor receptor superfamily member 6</fullName>
    </recommendedName>
    <alternativeName>
        <fullName evidence="14">Apo-1 antigen</fullName>
    </alternativeName>
    <alternativeName>
        <fullName evidence="15">Apoptosis-mediating surface antigen FAS</fullName>
    </alternativeName>
    <alternativeName>
        <fullName evidence="13">FASLG receptor</fullName>
    </alternativeName>
</protein>
<feature type="repeat" description="TNFR-Cys" evidence="16">
    <location>
        <begin position="110"/>
        <end position="148"/>
    </location>
</feature>
<evidence type="ECO:0000256" key="15">
    <source>
        <dbReference type="ARBA" id="ARBA00032502"/>
    </source>
</evidence>
<evidence type="ECO:0000256" key="6">
    <source>
        <dbReference type="ARBA" id="ARBA00022729"/>
    </source>
</evidence>
<keyword evidence="5" id="KW-0053">Apoptosis</keyword>
<name>A0A3Q2G1M4_CYPVA</name>
<evidence type="ECO:0000256" key="13">
    <source>
        <dbReference type="ARBA" id="ARBA00030181"/>
    </source>
</evidence>
<keyword evidence="11" id="KW-0325">Glycoprotein</keyword>
<dbReference type="InterPro" id="IPR008063">
    <property type="entry name" value="Fas_rcpt"/>
</dbReference>
<evidence type="ECO:0000256" key="8">
    <source>
        <dbReference type="ARBA" id="ARBA00022860"/>
    </source>
</evidence>
<evidence type="ECO:0000313" key="20">
    <source>
        <dbReference type="Ensembl" id="ENSCVAP00000015715.1"/>
    </source>
</evidence>
<dbReference type="PANTHER" id="PTHR46874:SF1">
    <property type="entry name" value="TUMOR NECROSIS FACTOR RECEPTOR SUPERFAMILY MEMBER 6"/>
    <property type="match status" value="1"/>
</dbReference>
<evidence type="ECO:0000256" key="11">
    <source>
        <dbReference type="ARBA" id="ARBA00023180"/>
    </source>
</evidence>
<dbReference type="CDD" id="cd13423">
    <property type="entry name" value="TNFRSF6_teleost"/>
    <property type="match status" value="1"/>
</dbReference>
<dbReference type="Gene3D" id="2.10.50.10">
    <property type="entry name" value="Tumor Necrosis Factor Receptor, subunit A, domain 2"/>
    <property type="match status" value="2"/>
</dbReference>
<dbReference type="GO" id="GO:0097527">
    <property type="term" value="P:necroptotic signaling pathway"/>
    <property type="evidence" value="ECO:0007669"/>
    <property type="project" value="TreeGrafter"/>
</dbReference>
<dbReference type="GO" id="GO:0032872">
    <property type="term" value="P:regulation of stress-activated MAPK cascade"/>
    <property type="evidence" value="ECO:0007669"/>
    <property type="project" value="TreeGrafter"/>
</dbReference>
<keyword evidence="17" id="KW-0812">Transmembrane</keyword>
<dbReference type="GO" id="GO:0031265">
    <property type="term" value="C:CD95 death-inducing signaling complex"/>
    <property type="evidence" value="ECO:0007669"/>
    <property type="project" value="TreeGrafter"/>
</dbReference>
<evidence type="ECO:0000256" key="14">
    <source>
        <dbReference type="ARBA" id="ARBA00032338"/>
    </source>
</evidence>
<evidence type="ECO:0000259" key="19">
    <source>
        <dbReference type="PROSITE" id="PS50050"/>
    </source>
</evidence>
<comment type="caution">
    <text evidence="16">Lacks conserved residue(s) required for the propagation of feature annotation.</text>
</comment>
<dbReference type="InterPro" id="IPR000488">
    <property type="entry name" value="Death_dom"/>
</dbReference>
<evidence type="ECO:0000256" key="1">
    <source>
        <dbReference type="ARBA" id="ARBA00004251"/>
    </source>
</evidence>
<keyword evidence="8" id="KW-0112">Calmodulin-binding</keyword>
<comment type="subcellular location">
    <subcellularLocation>
        <location evidence="1">Cell membrane</location>
        <topology evidence="1">Single-pass type I membrane protein</topology>
    </subcellularLocation>
    <subcellularLocation>
        <location evidence="2">Membrane raft</location>
    </subcellularLocation>
</comment>
<dbReference type="Pfam" id="PF00531">
    <property type="entry name" value="Death"/>
    <property type="match status" value="1"/>
</dbReference>
<dbReference type="SUPFAM" id="SSF47986">
    <property type="entry name" value="DEATH domain"/>
    <property type="match status" value="1"/>
</dbReference>
<dbReference type="GeneTree" id="ENSGT00950000183126"/>
<evidence type="ECO:0000256" key="10">
    <source>
        <dbReference type="ARBA" id="ARBA00023157"/>
    </source>
</evidence>
<feature type="domain" description="Death" evidence="18">
    <location>
        <begin position="238"/>
        <end position="292"/>
    </location>
</feature>
<evidence type="ECO:0000259" key="18">
    <source>
        <dbReference type="PROSITE" id="PS50017"/>
    </source>
</evidence>
<sequence length="304" mass="33564">MGARKQRHCVSISSPVFNGTHLRVKRQGCQDGTYKHEGRDCCLCAAGQRLKNHCTTSPDDRECEFCEPGISYNSEPNSKESCEPCTSCSHENANLEVDEPCTPYKDTKCKCKANHYCNSGTCKICQPCDKCDATGVKEPCTATSNAVCNESKSLGGGEIAAIIIAVLFLVLVAVGVYIKRQTIMKRLRPNSDSSTPSNHVDVPLLKVNMEPHLLDFAEILGWKDMKLVAQKCDMGTAIENLEISHPKDIEDRTIELLKKWIERTGSNASVELIKVLRRNGKNNKADKIQQKLKEINSSSQSNSA</sequence>
<dbReference type="AlphaFoldDB" id="A0A3Q2G1M4"/>
<dbReference type="InterPro" id="IPR001368">
    <property type="entry name" value="TNFR/NGFR_Cys_rich_reg"/>
</dbReference>
<evidence type="ECO:0000256" key="17">
    <source>
        <dbReference type="SAM" id="Phobius"/>
    </source>
</evidence>
<dbReference type="PROSITE" id="PS50017">
    <property type="entry name" value="DEATH_DOMAIN"/>
    <property type="match status" value="1"/>
</dbReference>
<dbReference type="PRINTS" id="PR01680">
    <property type="entry name" value="TNFACTORR6"/>
</dbReference>
<dbReference type="GO" id="GO:0005516">
    <property type="term" value="F:calmodulin binding"/>
    <property type="evidence" value="ECO:0007669"/>
    <property type="project" value="UniProtKB-KW"/>
</dbReference>
<keyword evidence="17" id="KW-1133">Transmembrane helix</keyword>
<feature type="repeat" description="TNFR-Cys" evidence="16">
    <location>
        <begin position="65"/>
        <end position="109"/>
    </location>
</feature>
<evidence type="ECO:0000256" key="4">
    <source>
        <dbReference type="ARBA" id="ARBA00022475"/>
    </source>
</evidence>
<evidence type="ECO:0000256" key="3">
    <source>
        <dbReference type="ARBA" id="ARBA00015761"/>
    </source>
</evidence>
<evidence type="ECO:0000256" key="7">
    <source>
        <dbReference type="ARBA" id="ARBA00022737"/>
    </source>
</evidence>
<dbReference type="PANTHER" id="PTHR46874">
    <property type="entry name" value="TUMOR NECROSIS FACTOR RECEPTOR SUPERFAMILY MEMBER 6"/>
    <property type="match status" value="1"/>
</dbReference>
<keyword evidence="9" id="KW-0564">Palmitate</keyword>
<dbReference type="GO" id="GO:0006924">
    <property type="term" value="P:activation-induced cell death of T cells"/>
    <property type="evidence" value="ECO:0007669"/>
    <property type="project" value="TreeGrafter"/>
</dbReference>
<dbReference type="GO" id="GO:0045121">
    <property type="term" value="C:membrane raft"/>
    <property type="evidence" value="ECO:0007669"/>
    <property type="project" value="UniProtKB-SubCell"/>
</dbReference>
<evidence type="ECO:0000256" key="16">
    <source>
        <dbReference type="PROSITE-ProRule" id="PRU00206"/>
    </source>
</evidence>
<feature type="domain" description="TNFR-Cys" evidence="19">
    <location>
        <begin position="110"/>
        <end position="148"/>
    </location>
</feature>
<evidence type="ECO:0000256" key="2">
    <source>
        <dbReference type="ARBA" id="ARBA00004285"/>
    </source>
</evidence>
<dbReference type="InterPro" id="IPR011029">
    <property type="entry name" value="DEATH-like_dom_sf"/>
</dbReference>
<dbReference type="Gene3D" id="1.10.533.10">
    <property type="entry name" value="Death Domain, Fas"/>
    <property type="match status" value="1"/>
</dbReference>
<evidence type="ECO:0000256" key="5">
    <source>
        <dbReference type="ARBA" id="ARBA00022703"/>
    </source>
</evidence>
<dbReference type="GO" id="GO:0009897">
    <property type="term" value="C:external side of plasma membrane"/>
    <property type="evidence" value="ECO:0007669"/>
    <property type="project" value="TreeGrafter"/>
</dbReference>
<keyword evidence="17" id="KW-0472">Membrane</keyword>
<dbReference type="Pfam" id="PF00020">
    <property type="entry name" value="TNFR_c6"/>
    <property type="match status" value="2"/>
</dbReference>
<keyword evidence="12" id="KW-0449">Lipoprotein</keyword>
<dbReference type="Proteomes" id="UP000265020">
    <property type="component" value="Unassembled WGS sequence"/>
</dbReference>
<dbReference type="GO" id="GO:0097049">
    <property type="term" value="P:motor neuron apoptotic process"/>
    <property type="evidence" value="ECO:0007669"/>
    <property type="project" value="TreeGrafter"/>
</dbReference>
<evidence type="ECO:0000256" key="9">
    <source>
        <dbReference type="ARBA" id="ARBA00023139"/>
    </source>
</evidence>
<evidence type="ECO:0000256" key="12">
    <source>
        <dbReference type="ARBA" id="ARBA00023288"/>
    </source>
</evidence>
<dbReference type="InterPro" id="IPR034055">
    <property type="entry name" value="TNFRSF6_N_teleost"/>
</dbReference>
<organism evidence="20 21">
    <name type="scientific">Cyprinodon variegatus</name>
    <name type="common">Sheepshead minnow</name>
    <dbReference type="NCBI Taxonomy" id="28743"/>
    <lineage>
        <taxon>Eukaryota</taxon>
        <taxon>Metazoa</taxon>
        <taxon>Chordata</taxon>
        <taxon>Craniata</taxon>
        <taxon>Vertebrata</taxon>
        <taxon>Euteleostomi</taxon>
        <taxon>Actinopterygii</taxon>
        <taxon>Neopterygii</taxon>
        <taxon>Teleostei</taxon>
        <taxon>Neoteleostei</taxon>
        <taxon>Acanthomorphata</taxon>
        <taxon>Ovalentaria</taxon>
        <taxon>Atherinomorphae</taxon>
        <taxon>Cyprinodontiformes</taxon>
        <taxon>Cyprinodontidae</taxon>
        <taxon>Cyprinodon</taxon>
    </lineage>
</organism>
<reference evidence="20" key="1">
    <citation type="submission" date="2025-08" db="UniProtKB">
        <authorList>
            <consortium name="Ensembl"/>
        </authorList>
    </citation>
    <scope>IDENTIFICATION</scope>
</reference>
<keyword evidence="7" id="KW-0677">Repeat</keyword>
<feature type="domain" description="TNFR-Cys" evidence="19">
    <location>
        <begin position="65"/>
        <end position="109"/>
    </location>
</feature>
<proteinExistence type="predicted"/>
<dbReference type="PROSITE" id="PS50050">
    <property type="entry name" value="TNFR_NGFR_2"/>
    <property type="match status" value="2"/>
</dbReference>
<reference evidence="20" key="2">
    <citation type="submission" date="2025-09" db="UniProtKB">
        <authorList>
            <consortium name="Ensembl"/>
        </authorList>
    </citation>
    <scope>IDENTIFICATION</scope>
</reference>
<dbReference type="GO" id="GO:0005031">
    <property type="term" value="F:tumor necrosis factor receptor activity"/>
    <property type="evidence" value="ECO:0007669"/>
    <property type="project" value="TreeGrafter"/>
</dbReference>
<dbReference type="GO" id="GO:0006955">
    <property type="term" value="P:immune response"/>
    <property type="evidence" value="ECO:0007669"/>
    <property type="project" value="InterPro"/>
</dbReference>
<dbReference type="GO" id="GO:0043066">
    <property type="term" value="P:negative regulation of apoptotic process"/>
    <property type="evidence" value="ECO:0007669"/>
    <property type="project" value="TreeGrafter"/>
</dbReference>
<dbReference type="SMART" id="SM00208">
    <property type="entry name" value="TNFR"/>
    <property type="match status" value="3"/>
</dbReference>
<keyword evidence="4" id="KW-1003">Cell membrane</keyword>
<evidence type="ECO:0000313" key="21">
    <source>
        <dbReference type="Proteomes" id="UP000265020"/>
    </source>
</evidence>
<keyword evidence="21" id="KW-1185">Reference proteome</keyword>